<keyword evidence="2" id="KW-1185">Reference proteome</keyword>
<protein>
    <submittedName>
        <fullName evidence="1">Uncharacterized protein</fullName>
    </submittedName>
</protein>
<evidence type="ECO:0000313" key="1">
    <source>
        <dbReference type="EMBL" id="CAB3251576.1"/>
    </source>
</evidence>
<gene>
    <name evidence="1" type="ORF">APLA_LOCUS13111</name>
</gene>
<accession>A0A8S1B1Q2</accession>
<dbReference type="OrthoDB" id="7367179at2759"/>
<dbReference type="Proteomes" id="UP000494106">
    <property type="component" value="Unassembled WGS sequence"/>
</dbReference>
<organism evidence="1 2">
    <name type="scientific">Arctia plantaginis</name>
    <name type="common">Wood tiger moth</name>
    <name type="synonym">Phalaena plantaginis</name>
    <dbReference type="NCBI Taxonomy" id="874455"/>
    <lineage>
        <taxon>Eukaryota</taxon>
        <taxon>Metazoa</taxon>
        <taxon>Ecdysozoa</taxon>
        <taxon>Arthropoda</taxon>
        <taxon>Hexapoda</taxon>
        <taxon>Insecta</taxon>
        <taxon>Pterygota</taxon>
        <taxon>Neoptera</taxon>
        <taxon>Endopterygota</taxon>
        <taxon>Lepidoptera</taxon>
        <taxon>Glossata</taxon>
        <taxon>Ditrysia</taxon>
        <taxon>Noctuoidea</taxon>
        <taxon>Erebidae</taxon>
        <taxon>Arctiinae</taxon>
        <taxon>Arctia</taxon>
    </lineage>
</organism>
<proteinExistence type="predicted"/>
<comment type="caution">
    <text evidence="1">The sequence shown here is derived from an EMBL/GenBank/DDBJ whole genome shotgun (WGS) entry which is preliminary data.</text>
</comment>
<reference evidence="1 2" key="1">
    <citation type="submission" date="2020-04" db="EMBL/GenBank/DDBJ databases">
        <authorList>
            <person name="Wallbank WR R."/>
            <person name="Pardo Diaz C."/>
            <person name="Kozak K."/>
            <person name="Martin S."/>
            <person name="Jiggins C."/>
            <person name="Moest M."/>
            <person name="Warren A I."/>
            <person name="Byers J.R.P. K."/>
            <person name="Montejo-Kovacevich G."/>
            <person name="Yen C E."/>
        </authorList>
    </citation>
    <scope>NUCLEOTIDE SEQUENCE [LARGE SCALE GENOMIC DNA]</scope>
</reference>
<evidence type="ECO:0000313" key="2">
    <source>
        <dbReference type="Proteomes" id="UP000494106"/>
    </source>
</evidence>
<dbReference type="EMBL" id="CADEBC010000550">
    <property type="protein sequence ID" value="CAB3251576.1"/>
    <property type="molecule type" value="Genomic_DNA"/>
</dbReference>
<dbReference type="AlphaFoldDB" id="A0A8S1B1Q2"/>
<name>A0A8S1B1Q2_ARCPL</name>
<sequence>MEDENHSPTSIGRSRSVLAVIKSKRQTVSECLNIQSPLPGFIKAHLCRVNILITPAHTRSLKNMSIRPGERKGDLTVKDVRAFLYKSIGEVYFKLCHPQEYTILPQYPEPQATYSSQVIRNNAIKVQSITRIKSINTP</sequence>